<gene>
    <name evidence="1" type="ORF">BDM02DRAFT_1491381</name>
</gene>
<proteinExistence type="predicted"/>
<keyword evidence="2" id="KW-1185">Reference proteome</keyword>
<name>A0ACB6ZLA7_THEGA</name>
<evidence type="ECO:0000313" key="1">
    <source>
        <dbReference type="EMBL" id="KAF9650238.1"/>
    </source>
</evidence>
<reference evidence="1" key="1">
    <citation type="submission" date="2019-10" db="EMBL/GenBank/DDBJ databases">
        <authorList>
            <consortium name="DOE Joint Genome Institute"/>
            <person name="Kuo A."/>
            <person name="Miyauchi S."/>
            <person name="Kiss E."/>
            <person name="Drula E."/>
            <person name="Kohler A."/>
            <person name="Sanchez-Garcia M."/>
            <person name="Andreopoulos B."/>
            <person name="Barry K.W."/>
            <person name="Bonito G."/>
            <person name="Buee M."/>
            <person name="Carver A."/>
            <person name="Chen C."/>
            <person name="Cichocki N."/>
            <person name="Clum A."/>
            <person name="Culley D."/>
            <person name="Crous P.W."/>
            <person name="Fauchery L."/>
            <person name="Girlanda M."/>
            <person name="Hayes R."/>
            <person name="Keri Z."/>
            <person name="Labutti K."/>
            <person name="Lipzen A."/>
            <person name="Lombard V."/>
            <person name="Magnuson J."/>
            <person name="Maillard F."/>
            <person name="Morin E."/>
            <person name="Murat C."/>
            <person name="Nolan M."/>
            <person name="Ohm R."/>
            <person name="Pangilinan J."/>
            <person name="Pereira M."/>
            <person name="Perotto S."/>
            <person name="Peter M."/>
            <person name="Riley R."/>
            <person name="Sitrit Y."/>
            <person name="Stielow B."/>
            <person name="Szollosi G."/>
            <person name="Zifcakova L."/>
            <person name="Stursova M."/>
            <person name="Spatafora J.W."/>
            <person name="Tedersoo L."/>
            <person name="Vaario L.-M."/>
            <person name="Yamada A."/>
            <person name="Yan M."/>
            <person name="Wang P."/>
            <person name="Xu J."/>
            <person name="Bruns T."/>
            <person name="Baldrian P."/>
            <person name="Vilgalys R."/>
            <person name="Henrissat B."/>
            <person name="Grigoriev I.V."/>
            <person name="Hibbett D."/>
            <person name="Nagy L.G."/>
            <person name="Martin F.M."/>
        </authorList>
    </citation>
    <scope>NUCLEOTIDE SEQUENCE</scope>
    <source>
        <strain evidence="1">P2</strain>
    </source>
</reference>
<comment type="caution">
    <text evidence="1">The sequence shown here is derived from an EMBL/GenBank/DDBJ whole genome shotgun (WGS) entry which is preliminary data.</text>
</comment>
<reference evidence="1" key="2">
    <citation type="journal article" date="2020" name="Nat. Commun.">
        <title>Large-scale genome sequencing of mycorrhizal fungi provides insights into the early evolution of symbiotic traits.</title>
        <authorList>
            <person name="Miyauchi S."/>
            <person name="Kiss E."/>
            <person name="Kuo A."/>
            <person name="Drula E."/>
            <person name="Kohler A."/>
            <person name="Sanchez-Garcia M."/>
            <person name="Morin E."/>
            <person name="Andreopoulos B."/>
            <person name="Barry K.W."/>
            <person name="Bonito G."/>
            <person name="Buee M."/>
            <person name="Carver A."/>
            <person name="Chen C."/>
            <person name="Cichocki N."/>
            <person name="Clum A."/>
            <person name="Culley D."/>
            <person name="Crous P.W."/>
            <person name="Fauchery L."/>
            <person name="Girlanda M."/>
            <person name="Hayes R.D."/>
            <person name="Keri Z."/>
            <person name="LaButti K."/>
            <person name="Lipzen A."/>
            <person name="Lombard V."/>
            <person name="Magnuson J."/>
            <person name="Maillard F."/>
            <person name="Murat C."/>
            <person name="Nolan M."/>
            <person name="Ohm R.A."/>
            <person name="Pangilinan J."/>
            <person name="Pereira M.F."/>
            <person name="Perotto S."/>
            <person name="Peter M."/>
            <person name="Pfister S."/>
            <person name="Riley R."/>
            <person name="Sitrit Y."/>
            <person name="Stielow J.B."/>
            <person name="Szollosi G."/>
            <person name="Zifcakova L."/>
            <person name="Stursova M."/>
            <person name="Spatafora J.W."/>
            <person name="Tedersoo L."/>
            <person name="Vaario L.M."/>
            <person name="Yamada A."/>
            <person name="Yan M."/>
            <person name="Wang P."/>
            <person name="Xu J."/>
            <person name="Bruns T."/>
            <person name="Baldrian P."/>
            <person name="Vilgalys R."/>
            <person name="Dunand C."/>
            <person name="Henrissat B."/>
            <person name="Grigoriev I.V."/>
            <person name="Hibbett D."/>
            <person name="Nagy L.G."/>
            <person name="Martin F.M."/>
        </authorList>
    </citation>
    <scope>NUCLEOTIDE SEQUENCE</scope>
    <source>
        <strain evidence="1">P2</strain>
    </source>
</reference>
<dbReference type="EMBL" id="MU117987">
    <property type="protein sequence ID" value="KAF9650238.1"/>
    <property type="molecule type" value="Genomic_DNA"/>
</dbReference>
<dbReference type="Proteomes" id="UP000886501">
    <property type="component" value="Unassembled WGS sequence"/>
</dbReference>
<sequence>MYLDMVWNSFKDMIEDDGSFAVAQAYQLMSLAYLYSQHVYLGRKFFQKAVALFRTHWIDFLASPLPDLTESLQEHIAFLGEAIYTEIDCTFMFGLVQELTLDLEYGFRHELLAAYPQVFERCNTMMLARDARTLLGSPIVSGNHVTRLLSCQTQLSFLQSHLPNLNSLLGQYGPISGGRETCASVRLCIIITLVTQAELYDDMCHNSLLSASEGVQYRSRYRECLSEAVAITAELSPDDYYYLDPYLGVCWNRAISLLTKEQPSGFQPSLGSHMTMVSSIQRASFTAETLGAYLSVLRLARRSVSMSVCLVPGGPKTLCGQLTEYRRPGSLNSLGRFTEV</sequence>
<protein>
    <submittedName>
        <fullName evidence="1">Uncharacterized protein</fullName>
    </submittedName>
</protein>
<organism evidence="1 2">
    <name type="scientific">Thelephora ganbajun</name>
    <name type="common">Ganba fungus</name>
    <dbReference type="NCBI Taxonomy" id="370292"/>
    <lineage>
        <taxon>Eukaryota</taxon>
        <taxon>Fungi</taxon>
        <taxon>Dikarya</taxon>
        <taxon>Basidiomycota</taxon>
        <taxon>Agaricomycotina</taxon>
        <taxon>Agaricomycetes</taxon>
        <taxon>Thelephorales</taxon>
        <taxon>Thelephoraceae</taxon>
        <taxon>Thelephora</taxon>
    </lineage>
</organism>
<accession>A0ACB6ZLA7</accession>
<evidence type="ECO:0000313" key="2">
    <source>
        <dbReference type="Proteomes" id="UP000886501"/>
    </source>
</evidence>